<dbReference type="Gene3D" id="1.20.1280.50">
    <property type="match status" value="1"/>
</dbReference>
<name>A0A9P6FZV2_9FUNG</name>
<dbReference type="SUPFAM" id="SSF81383">
    <property type="entry name" value="F-box domain"/>
    <property type="match status" value="1"/>
</dbReference>
<protein>
    <recommendedName>
        <fullName evidence="2">F-box domain-containing protein</fullName>
    </recommendedName>
</protein>
<feature type="compositionally biased region" description="Low complexity" evidence="1">
    <location>
        <begin position="15"/>
        <end position="27"/>
    </location>
</feature>
<keyword evidence="4" id="KW-1185">Reference proteome</keyword>
<dbReference type="InterPro" id="IPR036047">
    <property type="entry name" value="F-box-like_dom_sf"/>
</dbReference>
<dbReference type="InterPro" id="IPR001810">
    <property type="entry name" value="F-box_dom"/>
</dbReference>
<sequence>MDSGTTAFIDRTDNRTSPSNPDSNPPTDHMPAPQHNHHSSPLPQSEEDPNAHDNQPDNSEDESSSDLDSTPAMTTGKRPQRKKRKRDVISTLPAPILQQILAYLPPFQMLTISELSRKFYTFVVLGQEMNEVWFRLVKHEEAQQKKQLDYFRAKRLEQEHRSVQMMRSFSNSSTGSTSSDYGYAGGGGYESPSSLLSKQQLRQLHKKQEAAGKSPLLNSTGTMGAAPPKSSLKVMKRSDRKKNWCKVYVDTILRGNGEDLLEPLSSMSLGPAKKPAKFQTVVLNDSLASEHLKEYRKDNGAQHGNEENVSVKESREAKTQAKVEARAYYKMIRSKPKGKKPGQVDSPAAKLDKIAHWREPEWVDDLAL</sequence>
<dbReference type="EMBL" id="JAABOA010000366">
    <property type="protein sequence ID" value="KAF9584638.1"/>
    <property type="molecule type" value="Genomic_DNA"/>
</dbReference>
<proteinExistence type="predicted"/>
<feature type="region of interest" description="Disordered" evidence="1">
    <location>
        <begin position="1"/>
        <end position="87"/>
    </location>
</feature>
<feature type="region of interest" description="Disordered" evidence="1">
    <location>
        <begin position="192"/>
        <end position="236"/>
    </location>
</feature>
<dbReference type="OrthoDB" id="2374741at2759"/>
<evidence type="ECO:0000313" key="3">
    <source>
        <dbReference type="EMBL" id="KAF9584638.1"/>
    </source>
</evidence>
<feature type="domain" description="F-box" evidence="2">
    <location>
        <begin position="86"/>
        <end position="136"/>
    </location>
</feature>
<evidence type="ECO:0000313" key="4">
    <source>
        <dbReference type="Proteomes" id="UP000780801"/>
    </source>
</evidence>
<evidence type="ECO:0000259" key="2">
    <source>
        <dbReference type="PROSITE" id="PS50181"/>
    </source>
</evidence>
<organism evidence="3 4">
    <name type="scientific">Lunasporangiospora selenospora</name>
    <dbReference type="NCBI Taxonomy" id="979761"/>
    <lineage>
        <taxon>Eukaryota</taxon>
        <taxon>Fungi</taxon>
        <taxon>Fungi incertae sedis</taxon>
        <taxon>Mucoromycota</taxon>
        <taxon>Mortierellomycotina</taxon>
        <taxon>Mortierellomycetes</taxon>
        <taxon>Mortierellales</taxon>
        <taxon>Mortierellaceae</taxon>
        <taxon>Lunasporangiospora</taxon>
    </lineage>
</organism>
<gene>
    <name evidence="3" type="ORF">BGW38_005761</name>
</gene>
<feature type="region of interest" description="Disordered" evidence="1">
    <location>
        <begin position="298"/>
        <end position="317"/>
    </location>
</feature>
<dbReference type="PROSITE" id="PS50181">
    <property type="entry name" value="FBOX"/>
    <property type="match status" value="1"/>
</dbReference>
<evidence type="ECO:0000256" key="1">
    <source>
        <dbReference type="SAM" id="MobiDB-lite"/>
    </source>
</evidence>
<comment type="caution">
    <text evidence="3">The sequence shown here is derived from an EMBL/GenBank/DDBJ whole genome shotgun (WGS) entry which is preliminary data.</text>
</comment>
<dbReference type="Proteomes" id="UP000780801">
    <property type="component" value="Unassembled WGS sequence"/>
</dbReference>
<reference evidence="3" key="1">
    <citation type="journal article" date="2020" name="Fungal Divers.">
        <title>Resolving the Mortierellaceae phylogeny through synthesis of multi-gene phylogenetics and phylogenomics.</title>
        <authorList>
            <person name="Vandepol N."/>
            <person name="Liber J."/>
            <person name="Desiro A."/>
            <person name="Na H."/>
            <person name="Kennedy M."/>
            <person name="Barry K."/>
            <person name="Grigoriev I.V."/>
            <person name="Miller A.N."/>
            <person name="O'Donnell K."/>
            <person name="Stajich J.E."/>
            <person name="Bonito G."/>
        </authorList>
    </citation>
    <scope>NUCLEOTIDE SEQUENCE</scope>
    <source>
        <strain evidence="3">KOD1015</strain>
    </source>
</reference>
<dbReference type="Pfam" id="PF00646">
    <property type="entry name" value="F-box"/>
    <property type="match status" value="1"/>
</dbReference>
<feature type="compositionally biased region" description="Low complexity" evidence="1">
    <location>
        <begin position="192"/>
        <end position="202"/>
    </location>
</feature>
<dbReference type="AlphaFoldDB" id="A0A9P6FZV2"/>
<accession>A0A9P6FZV2</accession>